<protein>
    <recommendedName>
        <fullName evidence="6">4Fe-4S ferredoxin-type domain-containing protein</fullName>
    </recommendedName>
</protein>
<keyword evidence="1" id="KW-0004">4Fe-4S</keyword>
<evidence type="ECO:0000313" key="7">
    <source>
        <dbReference type="EMBL" id="EKN06479.1"/>
    </source>
</evidence>
<dbReference type="GO" id="GO:0051539">
    <property type="term" value="F:4 iron, 4 sulfur cluster binding"/>
    <property type="evidence" value="ECO:0007669"/>
    <property type="project" value="UniProtKB-KW"/>
</dbReference>
<sequence length="95" mass="10913">MEIEIYADKCIGCGKCVENCPSGVLSITNDSSHFCVSVTNKDFCLGCKRCTRLCPNDAIKVKKSHKREHNRTAIKSRFWFVFTVFLMAVFFFFSR</sequence>
<reference evidence="7 8" key="1">
    <citation type="submission" date="2012-02" db="EMBL/GenBank/DDBJ databases">
        <title>The Genome Sequence of Parabacteroides johnsonii CL02T12C29.</title>
        <authorList>
            <consortium name="The Broad Institute Genome Sequencing Platform"/>
            <person name="Earl A."/>
            <person name="Ward D."/>
            <person name="Feldgarden M."/>
            <person name="Gevers D."/>
            <person name="Zitomersky N.L."/>
            <person name="Coyne M.J."/>
            <person name="Comstock L.E."/>
            <person name="Young S.K."/>
            <person name="Zeng Q."/>
            <person name="Gargeya S."/>
            <person name="Fitzgerald M."/>
            <person name="Haas B."/>
            <person name="Abouelleil A."/>
            <person name="Alvarado L."/>
            <person name="Arachchi H.M."/>
            <person name="Berlin A."/>
            <person name="Chapman S.B."/>
            <person name="Gearin G."/>
            <person name="Goldberg J."/>
            <person name="Griggs A."/>
            <person name="Gujja S."/>
            <person name="Hansen M."/>
            <person name="Heiman D."/>
            <person name="Howarth C."/>
            <person name="Larimer J."/>
            <person name="Lui A."/>
            <person name="MacDonald P.J.P."/>
            <person name="McCowen C."/>
            <person name="Montmayeur A."/>
            <person name="Murphy C."/>
            <person name="Neiman D."/>
            <person name="Pearson M."/>
            <person name="Priest M."/>
            <person name="Roberts A."/>
            <person name="Saif S."/>
            <person name="Shea T."/>
            <person name="Sisk P."/>
            <person name="Stolte C."/>
            <person name="Sykes S."/>
            <person name="Wortman J."/>
            <person name="Nusbaum C."/>
            <person name="Birren B."/>
        </authorList>
    </citation>
    <scope>NUCLEOTIDE SEQUENCE [LARGE SCALE GENOMIC DNA]</scope>
    <source>
        <strain evidence="7 8">CL02T12C29</strain>
    </source>
</reference>
<dbReference type="InterPro" id="IPR017896">
    <property type="entry name" value="4Fe4S_Fe-S-bd"/>
</dbReference>
<dbReference type="PROSITE" id="PS51379">
    <property type="entry name" value="4FE4S_FER_2"/>
    <property type="match status" value="2"/>
</dbReference>
<evidence type="ECO:0000256" key="5">
    <source>
        <dbReference type="SAM" id="Phobius"/>
    </source>
</evidence>
<dbReference type="GO" id="GO:0046872">
    <property type="term" value="F:metal ion binding"/>
    <property type="evidence" value="ECO:0007669"/>
    <property type="project" value="UniProtKB-KW"/>
</dbReference>
<keyword evidence="4" id="KW-0411">Iron-sulfur</keyword>
<feature type="transmembrane region" description="Helical" evidence="5">
    <location>
        <begin position="76"/>
        <end position="93"/>
    </location>
</feature>
<evidence type="ECO:0000259" key="6">
    <source>
        <dbReference type="PROSITE" id="PS51379"/>
    </source>
</evidence>
<dbReference type="EMBL" id="AGZP01000030">
    <property type="protein sequence ID" value="EKN06479.1"/>
    <property type="molecule type" value="Genomic_DNA"/>
</dbReference>
<organism evidence="7 8">
    <name type="scientific">Parabacteroides johnsonii CL02T12C29</name>
    <dbReference type="NCBI Taxonomy" id="999419"/>
    <lineage>
        <taxon>Bacteria</taxon>
        <taxon>Pseudomonadati</taxon>
        <taxon>Bacteroidota</taxon>
        <taxon>Bacteroidia</taxon>
        <taxon>Bacteroidales</taxon>
        <taxon>Tannerellaceae</taxon>
        <taxon>Parabacteroides</taxon>
    </lineage>
</organism>
<accession>K5YTX0</accession>
<dbReference type="Gene3D" id="3.30.70.3270">
    <property type="match status" value="1"/>
</dbReference>
<dbReference type="Proteomes" id="UP000001218">
    <property type="component" value="Unassembled WGS sequence"/>
</dbReference>
<dbReference type="PANTHER" id="PTHR24960:SF79">
    <property type="entry name" value="PHOTOSYSTEM I IRON-SULFUR CENTER"/>
    <property type="match status" value="1"/>
</dbReference>
<dbReference type="HOGENOM" id="CLU_2370280_0_0_10"/>
<dbReference type="OrthoDB" id="9789936at2"/>
<dbReference type="Gene3D" id="3.30.70.20">
    <property type="match status" value="1"/>
</dbReference>
<dbReference type="PANTHER" id="PTHR24960">
    <property type="entry name" value="PHOTOSYSTEM I IRON-SULFUR CENTER-RELATED"/>
    <property type="match status" value="1"/>
</dbReference>
<evidence type="ECO:0000313" key="8">
    <source>
        <dbReference type="Proteomes" id="UP000001218"/>
    </source>
</evidence>
<name>K5YTX0_9BACT</name>
<keyword evidence="3" id="KW-0408">Iron</keyword>
<dbReference type="InterPro" id="IPR050157">
    <property type="entry name" value="PSI_iron-sulfur_center"/>
</dbReference>
<dbReference type="InterPro" id="IPR017900">
    <property type="entry name" value="4Fe4S_Fe_S_CS"/>
</dbReference>
<keyword evidence="5" id="KW-0472">Membrane</keyword>
<dbReference type="PROSITE" id="PS00198">
    <property type="entry name" value="4FE4S_FER_1"/>
    <property type="match status" value="2"/>
</dbReference>
<keyword evidence="2" id="KW-0479">Metal-binding</keyword>
<feature type="domain" description="4Fe-4S ferredoxin-type" evidence="6">
    <location>
        <begin position="34"/>
        <end position="64"/>
    </location>
</feature>
<dbReference type="Pfam" id="PF14697">
    <property type="entry name" value="Fer4_21"/>
    <property type="match status" value="1"/>
</dbReference>
<evidence type="ECO:0000256" key="3">
    <source>
        <dbReference type="ARBA" id="ARBA00023004"/>
    </source>
</evidence>
<gene>
    <name evidence="7" type="ORF">HMPREF1077_03285</name>
</gene>
<evidence type="ECO:0000256" key="4">
    <source>
        <dbReference type="ARBA" id="ARBA00023014"/>
    </source>
</evidence>
<evidence type="ECO:0000256" key="1">
    <source>
        <dbReference type="ARBA" id="ARBA00022485"/>
    </source>
</evidence>
<dbReference type="SUPFAM" id="SSF54862">
    <property type="entry name" value="4Fe-4S ferredoxins"/>
    <property type="match status" value="1"/>
</dbReference>
<keyword evidence="5" id="KW-1133">Transmembrane helix</keyword>
<keyword evidence="5" id="KW-0812">Transmembrane</keyword>
<evidence type="ECO:0000256" key="2">
    <source>
        <dbReference type="ARBA" id="ARBA00022723"/>
    </source>
</evidence>
<comment type="caution">
    <text evidence="7">The sequence shown here is derived from an EMBL/GenBank/DDBJ whole genome shotgun (WGS) entry which is preliminary data.</text>
</comment>
<proteinExistence type="predicted"/>
<dbReference type="AlphaFoldDB" id="K5YTX0"/>
<feature type="domain" description="4Fe-4S ferredoxin-type" evidence="6">
    <location>
        <begin position="1"/>
        <end position="30"/>
    </location>
</feature>